<comment type="caution">
    <text evidence="5">The sequence shown here is derived from an EMBL/GenBank/DDBJ whole genome shotgun (WGS) entry which is preliminary data.</text>
</comment>
<dbReference type="Gene3D" id="3.30.1330.30">
    <property type="match status" value="1"/>
</dbReference>
<dbReference type="EMBL" id="JBHTCO010000014">
    <property type="protein sequence ID" value="MFC7393699.1"/>
    <property type="molecule type" value="Genomic_DNA"/>
</dbReference>
<evidence type="ECO:0000313" key="6">
    <source>
        <dbReference type="Proteomes" id="UP001596505"/>
    </source>
</evidence>
<dbReference type="RefSeq" id="WP_380966255.1">
    <property type="nucleotide sequence ID" value="NZ_JBHTCO010000014.1"/>
</dbReference>
<evidence type="ECO:0000256" key="1">
    <source>
        <dbReference type="ARBA" id="ARBA00007228"/>
    </source>
</evidence>
<dbReference type="PANTHER" id="PTHR43191">
    <property type="entry name" value="RRNA METHYLTRANSFERASE 3"/>
    <property type="match status" value="1"/>
</dbReference>
<keyword evidence="3" id="KW-0808">Transferase</keyword>
<reference evidence="6" key="1">
    <citation type="journal article" date="2019" name="Int. J. Syst. Evol. Microbiol.">
        <title>The Global Catalogue of Microorganisms (GCM) 10K type strain sequencing project: providing services to taxonomists for standard genome sequencing and annotation.</title>
        <authorList>
            <consortium name="The Broad Institute Genomics Platform"/>
            <consortium name="The Broad Institute Genome Sequencing Center for Infectious Disease"/>
            <person name="Wu L."/>
            <person name="Ma J."/>
        </authorList>
    </citation>
    <scope>NUCLEOTIDE SEQUENCE [LARGE SCALE GENOMIC DNA]</scope>
    <source>
        <strain evidence="6">CGMCC 1.16305</strain>
    </source>
</reference>
<gene>
    <name evidence="5" type="ORF">ACFQRG_12105</name>
</gene>
<dbReference type="InterPro" id="IPR053888">
    <property type="entry name" value="MRM3-like_sub_bind"/>
</dbReference>
<accession>A0ABW2PX13</accession>
<dbReference type="InterPro" id="IPR001537">
    <property type="entry name" value="SpoU_MeTrfase"/>
</dbReference>
<dbReference type="GO" id="GO:0032259">
    <property type="term" value="P:methylation"/>
    <property type="evidence" value="ECO:0007669"/>
    <property type="project" value="UniProtKB-KW"/>
</dbReference>
<feature type="domain" description="RNA 2-O ribose methyltransferase substrate binding" evidence="4">
    <location>
        <begin position="31"/>
        <end position="101"/>
    </location>
</feature>
<dbReference type="InterPro" id="IPR029026">
    <property type="entry name" value="tRNA_m1G_MTases_N"/>
</dbReference>
<evidence type="ECO:0000256" key="2">
    <source>
        <dbReference type="ARBA" id="ARBA00022603"/>
    </source>
</evidence>
<dbReference type="InterPro" id="IPR029028">
    <property type="entry name" value="Alpha/beta_knot_MTases"/>
</dbReference>
<evidence type="ECO:0000256" key="3">
    <source>
        <dbReference type="ARBA" id="ARBA00022679"/>
    </source>
</evidence>
<dbReference type="SMART" id="SM00967">
    <property type="entry name" value="SpoU_sub_bind"/>
    <property type="match status" value="1"/>
</dbReference>
<dbReference type="Proteomes" id="UP001596505">
    <property type="component" value="Unassembled WGS sequence"/>
</dbReference>
<evidence type="ECO:0000313" key="5">
    <source>
        <dbReference type="EMBL" id="MFC7393699.1"/>
    </source>
</evidence>
<organism evidence="5 6">
    <name type="scientific">Scopulibacillus cellulosilyticus</name>
    <dbReference type="NCBI Taxonomy" id="2665665"/>
    <lineage>
        <taxon>Bacteria</taxon>
        <taxon>Bacillati</taxon>
        <taxon>Bacillota</taxon>
        <taxon>Bacilli</taxon>
        <taxon>Bacillales</taxon>
        <taxon>Sporolactobacillaceae</taxon>
        <taxon>Scopulibacillus</taxon>
    </lineage>
</organism>
<protein>
    <submittedName>
        <fullName evidence="5">TrmH family RNA methyltransferase</fullName>
    </submittedName>
</protein>
<comment type="similarity">
    <text evidence="1">Belongs to the class IV-like SAM-binding methyltransferase superfamily. RNA methyltransferase TrmH family.</text>
</comment>
<dbReference type="Gene3D" id="3.40.1280.10">
    <property type="match status" value="1"/>
</dbReference>
<dbReference type="GO" id="GO:0008168">
    <property type="term" value="F:methyltransferase activity"/>
    <property type="evidence" value="ECO:0007669"/>
    <property type="project" value="UniProtKB-KW"/>
</dbReference>
<sequence>MKWIESSQNQKIKTWRKCHKKKWRDEYGLYLIEGLHLLEEALKVPSRIQSIIYDEHFQSQKNDWPTDDIEEYCVPSKLFQELSQTESPQGVIAVCKMPNQSVEIEERGRYLLVDGVQDPGNLGTIIRTADACGLEAVFLGRGCADLYNEKVIRAAQGSHFHLSIAAVELSETIRQMKKNNIQVYGTSLNGQGLEYTPRSAHSFALLLGNEGNGVSEELLSLTDVNVKIPIYGAAESLNVAVSAGILLYWLRGFEG</sequence>
<dbReference type="PANTHER" id="PTHR43191:SF2">
    <property type="entry name" value="RRNA METHYLTRANSFERASE 3, MITOCHONDRIAL"/>
    <property type="match status" value="1"/>
</dbReference>
<dbReference type="Pfam" id="PF00588">
    <property type="entry name" value="SpoU_methylase"/>
    <property type="match status" value="1"/>
</dbReference>
<keyword evidence="2 5" id="KW-0489">Methyltransferase</keyword>
<dbReference type="CDD" id="cd18095">
    <property type="entry name" value="SpoU-like_rRNA-MTase"/>
    <property type="match status" value="1"/>
</dbReference>
<dbReference type="Pfam" id="PF22435">
    <property type="entry name" value="MRM3-like_sub_bind"/>
    <property type="match status" value="1"/>
</dbReference>
<dbReference type="InterPro" id="IPR013123">
    <property type="entry name" value="SpoU_subst-bd"/>
</dbReference>
<evidence type="ECO:0000259" key="4">
    <source>
        <dbReference type="SMART" id="SM00967"/>
    </source>
</evidence>
<name>A0ABW2PX13_9BACL</name>
<keyword evidence="6" id="KW-1185">Reference proteome</keyword>
<dbReference type="InterPro" id="IPR029064">
    <property type="entry name" value="Ribosomal_eL30-like_sf"/>
</dbReference>
<proteinExistence type="inferred from homology"/>
<dbReference type="SUPFAM" id="SSF75217">
    <property type="entry name" value="alpha/beta knot"/>
    <property type="match status" value="1"/>
</dbReference>
<dbReference type="SUPFAM" id="SSF55315">
    <property type="entry name" value="L30e-like"/>
    <property type="match status" value="1"/>
</dbReference>
<dbReference type="InterPro" id="IPR051259">
    <property type="entry name" value="rRNA_Methyltransferase"/>
</dbReference>